<dbReference type="Proteomes" id="UP000648075">
    <property type="component" value="Unassembled WGS sequence"/>
</dbReference>
<dbReference type="Gene3D" id="3.40.50.1820">
    <property type="entry name" value="alpha/beta hydrolase"/>
    <property type="match status" value="1"/>
</dbReference>
<comment type="caution">
    <text evidence="2">The sequence shown here is derived from an EMBL/GenBank/DDBJ whole genome shotgun (WGS) entry which is preliminary data.</text>
</comment>
<dbReference type="PANTHER" id="PTHR43798">
    <property type="entry name" value="MONOACYLGLYCEROL LIPASE"/>
    <property type="match status" value="1"/>
</dbReference>
<proteinExistence type="predicted"/>
<gene>
    <name evidence="2" type="ORF">GCM10011614_21530</name>
</gene>
<dbReference type="AlphaFoldDB" id="A0A918PFL8"/>
<dbReference type="SUPFAM" id="SSF53474">
    <property type="entry name" value="alpha/beta-Hydrolases"/>
    <property type="match status" value="1"/>
</dbReference>
<dbReference type="InterPro" id="IPR029058">
    <property type="entry name" value="AB_hydrolase_fold"/>
</dbReference>
<evidence type="ECO:0000313" key="3">
    <source>
        <dbReference type="Proteomes" id="UP000648075"/>
    </source>
</evidence>
<dbReference type="GO" id="GO:0046464">
    <property type="term" value="P:acylglycerol catabolic process"/>
    <property type="evidence" value="ECO:0007669"/>
    <property type="project" value="TreeGrafter"/>
</dbReference>
<dbReference type="EMBL" id="BMZA01000007">
    <property type="protein sequence ID" value="GGZ06284.1"/>
    <property type="molecule type" value="Genomic_DNA"/>
</dbReference>
<organism evidence="2 3">
    <name type="scientific">Novosphingobium colocasiae</name>
    <dbReference type="NCBI Taxonomy" id="1256513"/>
    <lineage>
        <taxon>Bacteria</taxon>
        <taxon>Pseudomonadati</taxon>
        <taxon>Pseudomonadota</taxon>
        <taxon>Alphaproteobacteria</taxon>
        <taxon>Sphingomonadales</taxon>
        <taxon>Sphingomonadaceae</taxon>
        <taxon>Novosphingobium</taxon>
    </lineage>
</organism>
<dbReference type="InterPro" id="IPR050266">
    <property type="entry name" value="AB_hydrolase_sf"/>
</dbReference>
<accession>A0A918PFL8</accession>
<dbReference type="Pfam" id="PF12146">
    <property type="entry name" value="Hydrolase_4"/>
    <property type="match status" value="1"/>
</dbReference>
<sequence length="331" mass="36316">MLHGQDALSDPPGFDAARALPADAVEGEWRAADGAAIRLLDYGAPAAPLRGSILFLPGRGDAYEKWLETLAHWRAAGWHCASADWRGQALSGRLGLGDLTGHIDDFAIWVDDLAGLWAAFCASHPAPHVLVAHSMAGHLALRAVVEERVRPDALVMTAPMLGINPAWVPSRVLHPIARVITALGDPRRPAWRGDEKPELVHMARQMLLTHDSRRYGDEEFWRSRRPLIRMGAASWGWVERALASIRRLERPGVLEAVDTPVLMLATRADRLVSWPAIARAARRLPHCELVAYGPEARHEILREVDAVRDHALGAIAAFLDRTVPARGRPAA</sequence>
<feature type="domain" description="Serine aminopeptidase S33" evidence="1">
    <location>
        <begin position="49"/>
        <end position="305"/>
    </location>
</feature>
<dbReference type="GO" id="GO:0047372">
    <property type="term" value="F:monoacylglycerol lipase activity"/>
    <property type="evidence" value="ECO:0007669"/>
    <property type="project" value="TreeGrafter"/>
</dbReference>
<protein>
    <submittedName>
        <fullName evidence="2">Lysophospholipase</fullName>
    </submittedName>
</protein>
<dbReference type="InterPro" id="IPR022742">
    <property type="entry name" value="Hydrolase_4"/>
</dbReference>
<dbReference type="GO" id="GO:0016020">
    <property type="term" value="C:membrane"/>
    <property type="evidence" value="ECO:0007669"/>
    <property type="project" value="TreeGrafter"/>
</dbReference>
<name>A0A918PFL8_9SPHN</name>
<evidence type="ECO:0000259" key="1">
    <source>
        <dbReference type="Pfam" id="PF12146"/>
    </source>
</evidence>
<reference evidence="2" key="2">
    <citation type="submission" date="2020-09" db="EMBL/GenBank/DDBJ databases">
        <authorList>
            <person name="Sun Q."/>
            <person name="Kim S."/>
        </authorList>
    </citation>
    <scope>NUCLEOTIDE SEQUENCE</scope>
    <source>
        <strain evidence="2">KCTC 32255</strain>
    </source>
</reference>
<reference evidence="2" key="1">
    <citation type="journal article" date="2014" name="Int. J. Syst. Evol. Microbiol.">
        <title>Complete genome sequence of Corynebacterium casei LMG S-19264T (=DSM 44701T), isolated from a smear-ripened cheese.</title>
        <authorList>
            <consortium name="US DOE Joint Genome Institute (JGI-PGF)"/>
            <person name="Walter F."/>
            <person name="Albersmeier A."/>
            <person name="Kalinowski J."/>
            <person name="Ruckert C."/>
        </authorList>
    </citation>
    <scope>NUCLEOTIDE SEQUENCE</scope>
    <source>
        <strain evidence="2">KCTC 32255</strain>
    </source>
</reference>
<dbReference type="RefSeq" id="WP_189621209.1">
    <property type="nucleotide sequence ID" value="NZ_BMZA01000007.1"/>
</dbReference>
<keyword evidence="3" id="KW-1185">Reference proteome</keyword>
<evidence type="ECO:0000313" key="2">
    <source>
        <dbReference type="EMBL" id="GGZ06284.1"/>
    </source>
</evidence>
<dbReference type="PANTHER" id="PTHR43798:SF5">
    <property type="entry name" value="MONOACYLGLYCEROL LIPASE ABHD6"/>
    <property type="match status" value="1"/>
</dbReference>